<keyword evidence="1" id="KW-0645">Protease</keyword>
<protein>
    <submittedName>
        <fullName evidence="8">Matrixin family metalloprotease</fullName>
        <ecNumber evidence="8">3.4.24.-</ecNumber>
    </submittedName>
</protein>
<evidence type="ECO:0000259" key="7">
    <source>
        <dbReference type="SMART" id="SM00235"/>
    </source>
</evidence>
<accession>A0ABW3EDR2</accession>
<dbReference type="Gene3D" id="3.40.390.10">
    <property type="entry name" value="Collagenase (Catalytic Domain)"/>
    <property type="match status" value="1"/>
</dbReference>
<evidence type="ECO:0000256" key="5">
    <source>
        <dbReference type="ARBA" id="ARBA00023049"/>
    </source>
</evidence>
<sequence>MKLRTGVLWIVLLLAGLFVFTRSEFKAIPNKLATEFSQFKTELAADNSTSTTSGVSSTQSATTTSVSSSSAAANTVTTEQTPIEPNVQNKTLAHTYYYHFAANMPAAAKQAFVAAIATYNQTGIVKLVAGAGTAEQNQITFFVYHKTMTAAQRGTVELGHGGPNIIQRIGWGAYTANHARAGLNATYTAAFNKSVAVHELGHALGLDHSTDSESVMYPVEQGKTVLTAADLAGLKSIYSN</sequence>
<dbReference type="PANTHER" id="PTHR10201">
    <property type="entry name" value="MATRIX METALLOPROTEINASE"/>
    <property type="match status" value="1"/>
</dbReference>
<gene>
    <name evidence="8" type="ORF">ACFQZ7_07135</name>
</gene>
<feature type="domain" description="Peptidase metallopeptidase" evidence="7">
    <location>
        <begin position="89"/>
        <end position="240"/>
    </location>
</feature>
<organism evidence="8 9">
    <name type="scientific">Loigolactobacillus binensis</name>
    <dbReference type="NCBI Taxonomy" id="2559922"/>
    <lineage>
        <taxon>Bacteria</taxon>
        <taxon>Bacillati</taxon>
        <taxon>Bacillota</taxon>
        <taxon>Bacilli</taxon>
        <taxon>Lactobacillales</taxon>
        <taxon>Lactobacillaceae</taxon>
        <taxon>Loigolactobacillus</taxon>
    </lineage>
</organism>
<dbReference type="Proteomes" id="UP001597104">
    <property type="component" value="Unassembled WGS sequence"/>
</dbReference>
<dbReference type="SMART" id="SM00235">
    <property type="entry name" value="ZnMc"/>
    <property type="match status" value="1"/>
</dbReference>
<evidence type="ECO:0000256" key="6">
    <source>
        <dbReference type="SAM" id="MobiDB-lite"/>
    </source>
</evidence>
<dbReference type="InterPro" id="IPR006026">
    <property type="entry name" value="Peptidase_Metallo"/>
</dbReference>
<keyword evidence="5 8" id="KW-0482">Metalloprotease</keyword>
<dbReference type="EMBL" id="JBHTIO010000035">
    <property type="protein sequence ID" value="MFD0897512.1"/>
    <property type="molecule type" value="Genomic_DNA"/>
</dbReference>
<keyword evidence="4" id="KW-0862">Zinc</keyword>
<evidence type="ECO:0000256" key="4">
    <source>
        <dbReference type="ARBA" id="ARBA00022833"/>
    </source>
</evidence>
<evidence type="ECO:0000313" key="9">
    <source>
        <dbReference type="Proteomes" id="UP001597104"/>
    </source>
</evidence>
<dbReference type="InterPro" id="IPR001818">
    <property type="entry name" value="Pept_M10_metallopeptidase"/>
</dbReference>
<keyword evidence="3 8" id="KW-0378">Hydrolase</keyword>
<evidence type="ECO:0000256" key="1">
    <source>
        <dbReference type="ARBA" id="ARBA00022670"/>
    </source>
</evidence>
<evidence type="ECO:0000256" key="2">
    <source>
        <dbReference type="ARBA" id="ARBA00022723"/>
    </source>
</evidence>
<dbReference type="Pfam" id="PF00413">
    <property type="entry name" value="Peptidase_M10"/>
    <property type="match status" value="1"/>
</dbReference>
<evidence type="ECO:0000313" key="8">
    <source>
        <dbReference type="EMBL" id="MFD0897512.1"/>
    </source>
</evidence>
<dbReference type="GO" id="GO:0008237">
    <property type="term" value="F:metallopeptidase activity"/>
    <property type="evidence" value="ECO:0007669"/>
    <property type="project" value="UniProtKB-KW"/>
</dbReference>
<evidence type="ECO:0000256" key="3">
    <source>
        <dbReference type="ARBA" id="ARBA00022801"/>
    </source>
</evidence>
<feature type="compositionally biased region" description="Low complexity" evidence="6">
    <location>
        <begin position="48"/>
        <end position="78"/>
    </location>
</feature>
<feature type="region of interest" description="Disordered" evidence="6">
    <location>
        <begin position="48"/>
        <end position="81"/>
    </location>
</feature>
<dbReference type="RefSeq" id="WP_223877085.1">
    <property type="nucleotide sequence ID" value="NZ_BJDN01000037.1"/>
</dbReference>
<keyword evidence="9" id="KW-1185">Reference proteome</keyword>
<comment type="caution">
    <text evidence="8">The sequence shown here is derived from an EMBL/GenBank/DDBJ whole genome shotgun (WGS) entry which is preliminary data.</text>
</comment>
<reference evidence="9" key="1">
    <citation type="journal article" date="2019" name="Int. J. Syst. Evol. Microbiol.">
        <title>The Global Catalogue of Microorganisms (GCM) 10K type strain sequencing project: providing services to taxonomists for standard genome sequencing and annotation.</title>
        <authorList>
            <consortium name="The Broad Institute Genomics Platform"/>
            <consortium name="The Broad Institute Genome Sequencing Center for Infectious Disease"/>
            <person name="Wu L."/>
            <person name="Ma J."/>
        </authorList>
    </citation>
    <scope>NUCLEOTIDE SEQUENCE [LARGE SCALE GENOMIC DNA]</scope>
    <source>
        <strain evidence="9">CCM 8925</strain>
    </source>
</reference>
<name>A0ABW3EDR2_9LACO</name>
<dbReference type="PANTHER" id="PTHR10201:SF323">
    <property type="entry name" value="MATRIX METALLOPROTEINASE-21"/>
    <property type="match status" value="1"/>
</dbReference>
<dbReference type="InterPro" id="IPR024079">
    <property type="entry name" value="MetalloPept_cat_dom_sf"/>
</dbReference>
<dbReference type="SUPFAM" id="SSF55486">
    <property type="entry name" value="Metalloproteases ('zincins'), catalytic domain"/>
    <property type="match status" value="1"/>
</dbReference>
<proteinExistence type="predicted"/>
<keyword evidence="2" id="KW-0479">Metal-binding</keyword>
<dbReference type="EC" id="3.4.24.-" evidence="8"/>